<reference evidence="4" key="1">
    <citation type="submission" date="2025-08" db="UniProtKB">
        <authorList>
            <consortium name="RefSeq"/>
        </authorList>
    </citation>
    <scope>IDENTIFICATION</scope>
</reference>
<feature type="compositionally biased region" description="Acidic residues" evidence="1">
    <location>
        <begin position="87"/>
        <end position="99"/>
    </location>
</feature>
<name>A0A1S4EI39_DIACI</name>
<dbReference type="GeneID" id="103514717"/>
<feature type="region of interest" description="Disordered" evidence="1">
    <location>
        <begin position="84"/>
        <end position="105"/>
    </location>
</feature>
<dbReference type="PaxDb" id="121845-A0A1S4EI39"/>
<dbReference type="Proteomes" id="UP000079169">
    <property type="component" value="Unplaced"/>
</dbReference>
<protein>
    <submittedName>
        <fullName evidence="4">Uncharacterized protein LOC103514717</fullName>
    </submittedName>
</protein>
<dbReference type="KEGG" id="dci:103514717"/>
<evidence type="ECO:0000313" key="3">
    <source>
        <dbReference type="Proteomes" id="UP000079169"/>
    </source>
</evidence>
<gene>
    <name evidence="4" type="primary">LOC103514717</name>
</gene>
<accession>A0A1S4EI39</accession>
<evidence type="ECO:0000313" key="4">
    <source>
        <dbReference type="RefSeq" id="XP_017301823.1"/>
    </source>
</evidence>
<keyword evidence="2" id="KW-0732">Signal</keyword>
<evidence type="ECO:0000256" key="2">
    <source>
        <dbReference type="SAM" id="SignalP"/>
    </source>
</evidence>
<proteinExistence type="predicted"/>
<organism evidence="3 4">
    <name type="scientific">Diaphorina citri</name>
    <name type="common">Asian citrus psyllid</name>
    <dbReference type="NCBI Taxonomy" id="121845"/>
    <lineage>
        <taxon>Eukaryota</taxon>
        <taxon>Metazoa</taxon>
        <taxon>Ecdysozoa</taxon>
        <taxon>Arthropoda</taxon>
        <taxon>Hexapoda</taxon>
        <taxon>Insecta</taxon>
        <taxon>Pterygota</taxon>
        <taxon>Neoptera</taxon>
        <taxon>Paraneoptera</taxon>
        <taxon>Hemiptera</taxon>
        <taxon>Sternorrhyncha</taxon>
        <taxon>Psylloidea</taxon>
        <taxon>Psyllidae</taxon>
        <taxon>Diaphorininae</taxon>
        <taxon>Diaphorina</taxon>
    </lineage>
</organism>
<sequence length="194" mass="22282">MLHNVIGVLVIGVVLGRETTTECDYEIPAHMVFDKPMRTIDAEVAYQDDREKMLEAFGPRNLSYLRSSNYRDSRQTTLSIEEYLQSSEEEEEEPTEHDDYDSGSRSIDKKVTVPFVSIWPGYTPFTFDFPTPGILAMRYTAENERKVEQIPIDDGRNETLQWDHLIHTPKMAVIDFGEFSPTDSRVGQLGILQK</sequence>
<feature type="signal peptide" evidence="2">
    <location>
        <begin position="1"/>
        <end position="16"/>
    </location>
</feature>
<dbReference type="RefSeq" id="XP_017301823.1">
    <property type="nucleotide sequence ID" value="XM_017446334.2"/>
</dbReference>
<dbReference type="AlphaFoldDB" id="A0A1S4EI39"/>
<feature type="chain" id="PRO_5010262998" evidence="2">
    <location>
        <begin position="17"/>
        <end position="194"/>
    </location>
</feature>
<keyword evidence="3" id="KW-1185">Reference proteome</keyword>
<evidence type="ECO:0000256" key="1">
    <source>
        <dbReference type="SAM" id="MobiDB-lite"/>
    </source>
</evidence>